<evidence type="ECO:0000313" key="2">
    <source>
        <dbReference type="EMBL" id="ACB75264.1"/>
    </source>
</evidence>
<feature type="chain" id="PRO_5002772252" evidence="1">
    <location>
        <begin position="24"/>
        <end position="160"/>
    </location>
</feature>
<dbReference type="AlphaFoldDB" id="B1ZYM8"/>
<accession>B1ZYM8</accession>
<dbReference type="STRING" id="452637.Oter_1981"/>
<dbReference type="OrthoDB" id="195291at2"/>
<sequence>MRLRRLPLTFACLACFVVSICRSADVEFVRVWPGWRNAESFETISEYFTGREHHGSHVVLRTHPDARAGFYFLVRVANSGGARANAQFTLQVITPDSPDPKTYQFPVDLPDRGTVYQLGLTGPAWPDSSAHPVAWKLELKAADGARLASAQSFLWEKPAK</sequence>
<dbReference type="EMBL" id="CP001032">
    <property type="protein sequence ID" value="ACB75264.1"/>
    <property type="molecule type" value="Genomic_DNA"/>
</dbReference>
<dbReference type="KEGG" id="ote:Oter_1981"/>
<protein>
    <submittedName>
        <fullName evidence="2">Uncharacterized protein</fullName>
    </submittedName>
</protein>
<keyword evidence="3" id="KW-1185">Reference proteome</keyword>
<dbReference type="eggNOG" id="ENOG502ZHI7">
    <property type="taxonomic scope" value="Bacteria"/>
</dbReference>
<name>B1ZYM8_OPITP</name>
<evidence type="ECO:0000256" key="1">
    <source>
        <dbReference type="SAM" id="SignalP"/>
    </source>
</evidence>
<feature type="signal peptide" evidence="1">
    <location>
        <begin position="1"/>
        <end position="23"/>
    </location>
</feature>
<keyword evidence="1" id="KW-0732">Signal</keyword>
<dbReference type="RefSeq" id="WP_012374801.1">
    <property type="nucleotide sequence ID" value="NC_010571.1"/>
</dbReference>
<dbReference type="Proteomes" id="UP000007013">
    <property type="component" value="Chromosome"/>
</dbReference>
<reference evidence="2 3" key="1">
    <citation type="journal article" date="2011" name="J. Bacteriol.">
        <title>Genome sequence of the verrucomicrobium Opitutus terrae PB90-1, an abundant inhabitant of rice paddy soil ecosystems.</title>
        <authorList>
            <person name="van Passel M.W."/>
            <person name="Kant R."/>
            <person name="Palva A."/>
            <person name="Copeland A."/>
            <person name="Lucas S."/>
            <person name="Lapidus A."/>
            <person name="Glavina del Rio T."/>
            <person name="Pitluck S."/>
            <person name="Goltsman E."/>
            <person name="Clum A."/>
            <person name="Sun H."/>
            <person name="Schmutz J."/>
            <person name="Larimer F.W."/>
            <person name="Land M.L."/>
            <person name="Hauser L."/>
            <person name="Kyrpides N."/>
            <person name="Mikhailova N."/>
            <person name="Richardson P.P."/>
            <person name="Janssen P.H."/>
            <person name="de Vos W.M."/>
            <person name="Smidt H."/>
        </authorList>
    </citation>
    <scope>NUCLEOTIDE SEQUENCE [LARGE SCALE GENOMIC DNA]</scope>
    <source>
        <strain evidence="3">DSM 11246 / JCM 15787 / PB90-1</strain>
    </source>
</reference>
<proteinExistence type="predicted"/>
<organism evidence="2 3">
    <name type="scientific">Opitutus terrae (strain DSM 11246 / JCM 15787 / PB90-1)</name>
    <dbReference type="NCBI Taxonomy" id="452637"/>
    <lineage>
        <taxon>Bacteria</taxon>
        <taxon>Pseudomonadati</taxon>
        <taxon>Verrucomicrobiota</taxon>
        <taxon>Opitutia</taxon>
        <taxon>Opitutales</taxon>
        <taxon>Opitutaceae</taxon>
        <taxon>Opitutus</taxon>
    </lineage>
</organism>
<gene>
    <name evidence="2" type="ordered locus">Oter_1981</name>
</gene>
<dbReference type="HOGENOM" id="CLU_133776_0_0_0"/>
<evidence type="ECO:0000313" key="3">
    <source>
        <dbReference type="Proteomes" id="UP000007013"/>
    </source>
</evidence>